<dbReference type="RefSeq" id="WP_066541189.1">
    <property type="nucleotide sequence ID" value="NZ_DALZQJ010000031.1"/>
</dbReference>
<name>A0A2A7UQB5_COMTR</name>
<dbReference type="STRING" id="1219032.GCA_001515545_03731"/>
<evidence type="ECO:0000313" key="2">
    <source>
        <dbReference type="Proteomes" id="UP000220246"/>
    </source>
</evidence>
<dbReference type="OrthoDB" id="8654508at2"/>
<sequence length="204" mass="23270">MDWFTLFLVVSVALYLLKVQEQRQRVLLLASFLGGTQIEKLLGTLMDGYLRAAGEQDPQRQAQVWAVLAQNEEKLVGQFQRFADDFAQVPDNRARVSTLPLALPYFDRIVPAASFDMREALQLHAQAIRAACGDESMTPQQRKERAFTMTAELMLMQHTCHWFCKSRTVASVRLMARHKSSYEQVLQSVAPQTLYAYKKLLKTA</sequence>
<reference evidence="2" key="1">
    <citation type="submission" date="2017-09" db="EMBL/GenBank/DDBJ databases">
        <title>FDA dAtabase for Regulatory Grade micrObial Sequences (FDA-ARGOS): Supporting development and validation of Infectious Disease Dx tests.</title>
        <authorList>
            <person name="Minogue T."/>
            <person name="Wolcott M."/>
            <person name="Wasieloski L."/>
            <person name="Aguilar W."/>
            <person name="Moore D."/>
            <person name="Tallon L."/>
            <person name="Sadzewicz L."/>
            <person name="Ott S."/>
            <person name="Zhao X."/>
            <person name="Nagaraj S."/>
            <person name="Vavikolanu K."/>
            <person name="Aluvathingal J."/>
            <person name="Nadendla S."/>
            <person name="Sichtig H."/>
        </authorList>
    </citation>
    <scope>NUCLEOTIDE SEQUENCE [LARGE SCALE GENOMIC DNA]</scope>
    <source>
        <strain evidence="2">FDAARGOS_394</strain>
    </source>
</reference>
<proteinExistence type="predicted"/>
<evidence type="ECO:0000313" key="1">
    <source>
        <dbReference type="EMBL" id="PEH87361.1"/>
    </source>
</evidence>
<comment type="caution">
    <text evidence="1">The sequence shown here is derived from an EMBL/GenBank/DDBJ whole genome shotgun (WGS) entry which is preliminary data.</text>
</comment>
<dbReference type="Proteomes" id="UP000220246">
    <property type="component" value="Unassembled WGS sequence"/>
</dbReference>
<dbReference type="AlphaFoldDB" id="A0A2A7UQB5"/>
<gene>
    <name evidence="1" type="ORF">CRM82_00890</name>
</gene>
<dbReference type="GeneID" id="80803292"/>
<keyword evidence="2" id="KW-1185">Reference proteome</keyword>
<organism evidence="1 2">
    <name type="scientific">Comamonas terrigena</name>
    <dbReference type="NCBI Taxonomy" id="32013"/>
    <lineage>
        <taxon>Bacteria</taxon>
        <taxon>Pseudomonadati</taxon>
        <taxon>Pseudomonadota</taxon>
        <taxon>Betaproteobacteria</taxon>
        <taxon>Burkholderiales</taxon>
        <taxon>Comamonadaceae</taxon>
        <taxon>Comamonas</taxon>
    </lineage>
</organism>
<dbReference type="EMBL" id="PDEA01000001">
    <property type="protein sequence ID" value="PEH87361.1"/>
    <property type="molecule type" value="Genomic_DNA"/>
</dbReference>
<accession>A0A2A7UQB5</accession>
<protein>
    <submittedName>
        <fullName evidence="1">Uncharacterized protein</fullName>
    </submittedName>
</protein>